<reference evidence="1 2" key="1">
    <citation type="journal article" date="2020" name="Genomics">
        <title>Complete, high-quality genomes from long-read metagenomic sequencing of two wolf lichen thalli reveals enigmatic genome architecture.</title>
        <authorList>
            <person name="McKenzie S.K."/>
            <person name="Walston R.F."/>
            <person name="Allen J.L."/>
        </authorList>
    </citation>
    <scope>NUCLEOTIDE SEQUENCE [LARGE SCALE GENOMIC DNA]</scope>
    <source>
        <strain evidence="1">WasteWater2</strain>
    </source>
</reference>
<gene>
    <name evidence="1" type="ORF">HO173_005984</name>
</gene>
<sequence length="95" mass="10356">MKLKDGSPDCIEFYSLGQDDMLGTSAPRDNPEVIESDCKTFQNFFCHTYGTTRHLLALLDKHSGLEHGTFAALSLQDKPSGAFSSPTQLPFADSG</sequence>
<proteinExistence type="predicted"/>
<evidence type="ECO:0000313" key="2">
    <source>
        <dbReference type="Proteomes" id="UP000578531"/>
    </source>
</evidence>
<dbReference type="RefSeq" id="XP_037165156.1">
    <property type="nucleotide sequence ID" value="XM_037307896.1"/>
</dbReference>
<dbReference type="AlphaFoldDB" id="A0A8H6L4Y4"/>
<dbReference type="GeneID" id="59287645"/>
<dbReference type="Proteomes" id="UP000578531">
    <property type="component" value="Unassembled WGS sequence"/>
</dbReference>
<name>A0A8H6L4Y4_9LECA</name>
<organism evidence="1 2">
    <name type="scientific">Letharia columbiana</name>
    <dbReference type="NCBI Taxonomy" id="112416"/>
    <lineage>
        <taxon>Eukaryota</taxon>
        <taxon>Fungi</taxon>
        <taxon>Dikarya</taxon>
        <taxon>Ascomycota</taxon>
        <taxon>Pezizomycotina</taxon>
        <taxon>Lecanoromycetes</taxon>
        <taxon>OSLEUM clade</taxon>
        <taxon>Lecanoromycetidae</taxon>
        <taxon>Lecanorales</taxon>
        <taxon>Lecanorineae</taxon>
        <taxon>Parmeliaceae</taxon>
        <taxon>Letharia</taxon>
    </lineage>
</organism>
<dbReference type="EMBL" id="JACCJC010000022">
    <property type="protein sequence ID" value="KAF6235789.1"/>
    <property type="molecule type" value="Genomic_DNA"/>
</dbReference>
<protein>
    <submittedName>
        <fullName evidence="1">Uncharacterized protein</fullName>
    </submittedName>
</protein>
<keyword evidence="2" id="KW-1185">Reference proteome</keyword>
<comment type="caution">
    <text evidence="1">The sequence shown here is derived from an EMBL/GenBank/DDBJ whole genome shotgun (WGS) entry which is preliminary data.</text>
</comment>
<accession>A0A8H6L4Y4</accession>
<evidence type="ECO:0000313" key="1">
    <source>
        <dbReference type="EMBL" id="KAF6235789.1"/>
    </source>
</evidence>